<keyword evidence="3" id="KW-1185">Reference proteome</keyword>
<gene>
    <name evidence="2" type="ORF">APY04_2745</name>
</gene>
<accession>A0A109BC77</accession>
<feature type="signal peptide" evidence="1">
    <location>
        <begin position="1"/>
        <end position="23"/>
    </location>
</feature>
<comment type="caution">
    <text evidence="2">The sequence shown here is derived from an EMBL/GenBank/DDBJ whole genome shotgun (WGS) entry which is preliminary data.</text>
</comment>
<reference evidence="2 3" key="1">
    <citation type="submission" date="2015-10" db="EMBL/GenBank/DDBJ databases">
        <title>Transcriptomic analysis of a linuron degrading triple-species bacterial consortium.</title>
        <authorList>
            <person name="Albers P."/>
        </authorList>
    </citation>
    <scope>NUCLEOTIDE SEQUENCE [LARGE SCALE GENOMIC DNA]</scope>
    <source>
        <strain evidence="2 3">WDL6</strain>
    </source>
</reference>
<protein>
    <submittedName>
        <fullName evidence="2">Uncharacterized protein</fullName>
    </submittedName>
</protein>
<dbReference type="InterPro" id="IPR010239">
    <property type="entry name" value="CHP02001"/>
</dbReference>
<dbReference type="AlphaFoldDB" id="A0A109BC77"/>
<dbReference type="NCBIfam" id="TIGR02001">
    <property type="entry name" value="gcw_chp"/>
    <property type="match status" value="1"/>
</dbReference>
<keyword evidence="1" id="KW-0732">Signal</keyword>
<name>A0A109BC77_HYPSL</name>
<sequence length="260" mass="28465">MSSYKPSLLVAGLMCAAVSPAVAGDSSSSQLPFNVLFGTKIANEYNLRSVSQTQGRPAAQGYMELNFANGLYAGFWASNVDFDATDPYAEFDYYGGIRHSFDALSLDVGYVYIDYIGENPGNQLDFWKIYGIAKYALTDDLTIGANLYWSNSFIGFNGVDGTHSSFFARRALPELNLPYDISSYVSGEIGHQWVGSNFAPGYTFWNAGMGFTHKAMTLDLRYTGSDLSKSECVAFIGQADSCGNRFLLSLSFDTSLNQIK</sequence>
<evidence type="ECO:0000313" key="2">
    <source>
        <dbReference type="EMBL" id="KWT65507.1"/>
    </source>
</evidence>
<feature type="chain" id="PRO_5007132534" evidence="1">
    <location>
        <begin position="24"/>
        <end position="260"/>
    </location>
</feature>
<dbReference type="Pfam" id="PF09694">
    <property type="entry name" value="Gcw_chp"/>
    <property type="match status" value="1"/>
</dbReference>
<dbReference type="Proteomes" id="UP000059074">
    <property type="component" value="Unassembled WGS sequence"/>
</dbReference>
<dbReference type="RefSeq" id="WP_068463395.1">
    <property type="nucleotide sequence ID" value="NZ_LMTR01000078.1"/>
</dbReference>
<organism evidence="2 3">
    <name type="scientific">Hyphomicrobium sulfonivorans</name>
    <dbReference type="NCBI Taxonomy" id="121290"/>
    <lineage>
        <taxon>Bacteria</taxon>
        <taxon>Pseudomonadati</taxon>
        <taxon>Pseudomonadota</taxon>
        <taxon>Alphaproteobacteria</taxon>
        <taxon>Hyphomicrobiales</taxon>
        <taxon>Hyphomicrobiaceae</taxon>
        <taxon>Hyphomicrobium</taxon>
    </lineage>
</organism>
<evidence type="ECO:0000313" key="3">
    <source>
        <dbReference type="Proteomes" id="UP000059074"/>
    </source>
</evidence>
<dbReference type="EMBL" id="LMTR01000078">
    <property type="protein sequence ID" value="KWT65507.1"/>
    <property type="molecule type" value="Genomic_DNA"/>
</dbReference>
<dbReference type="STRING" id="121290.APY04_2745"/>
<dbReference type="PATRIC" id="fig|121290.4.peg.34"/>
<proteinExistence type="predicted"/>
<evidence type="ECO:0000256" key="1">
    <source>
        <dbReference type="SAM" id="SignalP"/>
    </source>
</evidence>